<organism evidence="3 4">
    <name type="scientific">Symbiodinium necroappetens</name>
    <dbReference type="NCBI Taxonomy" id="1628268"/>
    <lineage>
        <taxon>Eukaryota</taxon>
        <taxon>Sar</taxon>
        <taxon>Alveolata</taxon>
        <taxon>Dinophyceae</taxon>
        <taxon>Suessiales</taxon>
        <taxon>Symbiodiniaceae</taxon>
        <taxon>Symbiodinium</taxon>
    </lineage>
</organism>
<proteinExistence type="predicted"/>
<evidence type="ECO:0000256" key="1">
    <source>
        <dbReference type="SAM" id="MobiDB-lite"/>
    </source>
</evidence>
<keyword evidence="4" id="KW-1185">Reference proteome</keyword>
<evidence type="ECO:0000259" key="2">
    <source>
        <dbReference type="PROSITE" id="PS50994"/>
    </source>
</evidence>
<dbReference type="GO" id="GO:0015074">
    <property type="term" value="P:DNA integration"/>
    <property type="evidence" value="ECO:0007669"/>
    <property type="project" value="InterPro"/>
</dbReference>
<accession>A0A812ZNP1</accession>
<dbReference type="AlphaFoldDB" id="A0A812ZNP1"/>
<dbReference type="SUPFAM" id="SSF53098">
    <property type="entry name" value="Ribonuclease H-like"/>
    <property type="match status" value="1"/>
</dbReference>
<dbReference type="EMBL" id="CAJNJA010048811">
    <property type="protein sequence ID" value="CAE7833764.1"/>
    <property type="molecule type" value="Genomic_DNA"/>
</dbReference>
<dbReference type="OrthoDB" id="445340at2759"/>
<dbReference type="Gene3D" id="3.30.420.10">
    <property type="entry name" value="Ribonuclease H-like superfamily/Ribonuclease H"/>
    <property type="match status" value="1"/>
</dbReference>
<dbReference type="InterPro" id="IPR036397">
    <property type="entry name" value="RNaseH_sf"/>
</dbReference>
<gene>
    <name evidence="3" type="primary">RE2</name>
    <name evidence="3" type="ORF">SNEC2469_LOCUS24976</name>
</gene>
<reference evidence="3" key="1">
    <citation type="submission" date="2021-02" db="EMBL/GenBank/DDBJ databases">
        <authorList>
            <person name="Dougan E. K."/>
            <person name="Rhodes N."/>
            <person name="Thang M."/>
            <person name="Chan C."/>
        </authorList>
    </citation>
    <scope>NUCLEOTIDE SEQUENCE</scope>
</reference>
<dbReference type="InterPro" id="IPR012337">
    <property type="entry name" value="RNaseH-like_sf"/>
</dbReference>
<comment type="caution">
    <text evidence="3">The sequence shown here is derived from an EMBL/GenBank/DDBJ whole genome shotgun (WGS) entry which is preliminary data.</text>
</comment>
<dbReference type="Proteomes" id="UP000601435">
    <property type="component" value="Unassembled WGS sequence"/>
</dbReference>
<feature type="region of interest" description="Disordered" evidence="1">
    <location>
        <begin position="379"/>
        <end position="474"/>
    </location>
</feature>
<feature type="compositionally biased region" description="Basic and acidic residues" evidence="1">
    <location>
        <begin position="450"/>
        <end position="459"/>
    </location>
</feature>
<protein>
    <submittedName>
        <fullName evidence="3">RE2 protein</fullName>
    </submittedName>
</protein>
<dbReference type="InterPro" id="IPR001584">
    <property type="entry name" value="Integrase_cat-core"/>
</dbReference>
<feature type="compositionally biased region" description="Acidic residues" evidence="1">
    <location>
        <begin position="423"/>
        <end position="432"/>
    </location>
</feature>
<feature type="domain" description="Integrase catalytic" evidence="2">
    <location>
        <begin position="46"/>
        <end position="213"/>
    </location>
</feature>
<name>A0A812ZNP1_9DINO</name>
<feature type="non-terminal residue" evidence="3">
    <location>
        <position position="1"/>
    </location>
</feature>
<dbReference type="PROSITE" id="PS50994">
    <property type="entry name" value="INTEGRASE"/>
    <property type="match status" value="1"/>
</dbReference>
<dbReference type="GO" id="GO:0003676">
    <property type="term" value="F:nucleic acid binding"/>
    <property type="evidence" value="ECO:0007669"/>
    <property type="project" value="InterPro"/>
</dbReference>
<evidence type="ECO:0000313" key="4">
    <source>
        <dbReference type="Proteomes" id="UP000601435"/>
    </source>
</evidence>
<feature type="compositionally biased region" description="Polar residues" evidence="1">
    <location>
        <begin position="389"/>
        <end position="399"/>
    </location>
</feature>
<feature type="non-terminal residue" evidence="3">
    <location>
        <position position="1064"/>
    </location>
</feature>
<sequence length="1064" mass="120679">VVHDIHYKLPEFDPKRWHSSCEWQGQRIVISYGFPLPQQKKMYMFDGTASACIGEEGKVVGVDVIYLPALNPRESFPAPNMVDWGTGFQMVERLKNVEADHSWRTFLRTWGRTFGIPEVLVADLGGEFRGKFAEVAAQAGALMRRTAARSPWQAGKTERAGAHFKHVYERARDATHVCSWEEIKSLLYEVESSRNRFGNRSGYSSMQRQIGHNLRLPGSLLSDDPLDPHLMVQSAGDEMTRLLELRKAAQEAYIRSQTETALSRAKNASNRVTIEFHPGDTVYAYRQPKERKRRHAMTPESHEGRKPCWVGPGLVLAVEKPSLWVSMKGELWKVSMEQCRHATSEEQVSKEMLAGEMEALREELGQRATKRTFRDMTGEATPEEDLPQQDLSSYPSAPQQLAGEPAAARPRLDDPGRVPIPDNEMDYSPDGEEQPHELPEGPEAQPPEARQFERRRTESEPEPIPTPRNPMDPMTARTVIRNEQLDGNFRGTPTYDAARRLAEHRPMSSPYFTETTKEDQISPWFYYEDGRWKQEYDCWEFVNRFTVFSNKPIKLENYMAQKPRGQGEVFEHEIKGEEWAEWRKTDSAEWKKVADTGAIRVLSLEESMKVRNGDQRHPIIPSRMVRRWKPAEQPGQPPTRKSRWCLRGDRDPDLLELDRHASTLTNTSFGVLLQVAANMKYKAAVGDLKNAFCQSLPLTRKKGALYASLPKGGIDGLHEEQLVEIIAGVYGLGDSPKLWRRTLREAILGLGYKESVLDPTVYFLQSPSKLEGAIAVEVDDLFTFGSEIHETKMKLLQQKFQFEKYEDVMQSKDGVGFNGRRIHQTENYEFKVDMHKFVTERLSPVQLSKGRRSEPKALANDSEINQMRAVIGALNWLSKEGRPDAAAAASLGQSTFPKPIVQDILDVNLAVKMLKEKPELTIRIRSIELSKLAWGVISDASFGNAHAGHSQGAYAVLAFDEKLKEGYRVPCSMISWRSGRIQKVVNSTLAAETQSLSKGLGELSWVVTLFNELTDVNFELVDWEKRLKDNRVLAMAPDTSSEGLKSSLCIIDAKEKYDGYLIHK</sequence>
<evidence type="ECO:0000313" key="3">
    <source>
        <dbReference type="EMBL" id="CAE7833764.1"/>
    </source>
</evidence>